<evidence type="ECO:0000259" key="8">
    <source>
        <dbReference type="Pfam" id="PF02687"/>
    </source>
</evidence>
<dbReference type="PANTHER" id="PTHR30572:SF4">
    <property type="entry name" value="ABC TRANSPORTER PERMEASE YTRF"/>
    <property type="match status" value="1"/>
</dbReference>
<dbReference type="Proteomes" id="UP000031433">
    <property type="component" value="Unassembled WGS sequence"/>
</dbReference>
<accession>A0A0C1U0J3</accession>
<evidence type="ECO:0000256" key="6">
    <source>
        <dbReference type="ARBA" id="ARBA00038076"/>
    </source>
</evidence>
<reference evidence="10 11" key="1">
    <citation type="submission" date="2015-01" db="EMBL/GenBank/DDBJ databases">
        <title>Genome sequence of the anaerobic bacterium Geobacter soli GSS01, a dissimilatory Fe(III) reducer from soil.</title>
        <authorList>
            <person name="Yang G."/>
            <person name="Zhou S."/>
        </authorList>
    </citation>
    <scope>NUCLEOTIDE SEQUENCE [LARGE SCALE GENOMIC DNA]</scope>
    <source>
        <strain evidence="10 11">GSS01</strain>
    </source>
</reference>
<dbReference type="EMBL" id="JXBL01000001">
    <property type="protein sequence ID" value="KIE41345.1"/>
    <property type="molecule type" value="Genomic_DNA"/>
</dbReference>
<keyword evidence="3 7" id="KW-0812">Transmembrane</keyword>
<dbReference type="PANTHER" id="PTHR30572">
    <property type="entry name" value="MEMBRANE COMPONENT OF TRANSPORTER-RELATED"/>
    <property type="match status" value="1"/>
</dbReference>
<dbReference type="GO" id="GO:0005886">
    <property type="term" value="C:plasma membrane"/>
    <property type="evidence" value="ECO:0007669"/>
    <property type="project" value="UniProtKB-SubCell"/>
</dbReference>
<gene>
    <name evidence="10" type="ORF">SE37_01210</name>
</gene>
<evidence type="ECO:0000256" key="7">
    <source>
        <dbReference type="SAM" id="Phobius"/>
    </source>
</evidence>
<evidence type="ECO:0000259" key="9">
    <source>
        <dbReference type="Pfam" id="PF12704"/>
    </source>
</evidence>
<keyword evidence="5 7" id="KW-0472">Membrane</keyword>
<comment type="caution">
    <text evidence="10">The sequence shown here is derived from an EMBL/GenBank/DDBJ whole genome shotgun (WGS) entry which is preliminary data.</text>
</comment>
<dbReference type="Pfam" id="PF12704">
    <property type="entry name" value="MacB_PCD"/>
    <property type="match status" value="1"/>
</dbReference>
<keyword evidence="11" id="KW-1185">Reference proteome</keyword>
<comment type="similarity">
    <text evidence="6">Belongs to the ABC-4 integral membrane protein family.</text>
</comment>
<dbReference type="InterPro" id="IPR003838">
    <property type="entry name" value="ABC3_permease_C"/>
</dbReference>
<feature type="transmembrane region" description="Helical" evidence="7">
    <location>
        <begin position="296"/>
        <end position="326"/>
    </location>
</feature>
<dbReference type="Pfam" id="PF02687">
    <property type="entry name" value="FtsX"/>
    <property type="match status" value="1"/>
</dbReference>
<evidence type="ECO:0000256" key="2">
    <source>
        <dbReference type="ARBA" id="ARBA00022475"/>
    </source>
</evidence>
<proteinExistence type="inferred from homology"/>
<dbReference type="RefSeq" id="WP_039643012.1">
    <property type="nucleotide sequence ID" value="NZ_JXBL01000001.1"/>
</dbReference>
<evidence type="ECO:0000313" key="11">
    <source>
        <dbReference type="Proteomes" id="UP000031433"/>
    </source>
</evidence>
<comment type="subcellular location">
    <subcellularLocation>
        <location evidence="1">Cell membrane</location>
        <topology evidence="1">Multi-pass membrane protein</topology>
    </subcellularLocation>
</comment>
<evidence type="ECO:0000256" key="1">
    <source>
        <dbReference type="ARBA" id="ARBA00004651"/>
    </source>
</evidence>
<evidence type="ECO:0000256" key="4">
    <source>
        <dbReference type="ARBA" id="ARBA00022989"/>
    </source>
</evidence>
<keyword evidence="4 7" id="KW-1133">Transmembrane helix</keyword>
<dbReference type="AlphaFoldDB" id="A0A0C1U0J3"/>
<name>A0A0C1U0J3_9BACT</name>
<dbReference type="GO" id="GO:0022857">
    <property type="term" value="F:transmembrane transporter activity"/>
    <property type="evidence" value="ECO:0007669"/>
    <property type="project" value="TreeGrafter"/>
</dbReference>
<feature type="transmembrane region" description="Helical" evidence="7">
    <location>
        <begin position="352"/>
        <end position="373"/>
    </location>
</feature>
<sequence>MNITKLVVKNITRRRGRFVFTLLGITIGIASFVAFLALGGGLKEEVRREAAALGANLVVTPKGSCAYEQVSILTGEQLPSTITMEEVGRVAAIQGLTAVPVLTEKTAIRNRPVGVAGVLPDAMKPFKGWEVRSGEYFANNDERVVVVGAAAAESFGLKPGDEVTIRGTRLPVKGVLKETGSKDDTTLFLALSVTQELFKAPDKASFVAVKVDDLSRTDDYIMKIKETVNAGVVSDKQMLKSVLGIIGTVNVTLQLIAAISVLAAAFGIVNTMMTATYERRREIGILQAIGARRREIFAIFLMESGFYGLLGGICGVAGGLAASVLVGPMVNQNAFLAFVKGNDPAAVLDPKLMVGSVAFSVAVALVAGLYPAWRAARLTPVEAISHE</sequence>
<protein>
    <submittedName>
        <fullName evidence="10">ABC transporter permease</fullName>
    </submittedName>
</protein>
<feature type="domain" description="MacB-like periplasmic core" evidence="9">
    <location>
        <begin position="19"/>
        <end position="225"/>
    </location>
</feature>
<dbReference type="InterPro" id="IPR050250">
    <property type="entry name" value="Macrolide_Exporter_MacB"/>
</dbReference>
<evidence type="ECO:0000256" key="3">
    <source>
        <dbReference type="ARBA" id="ARBA00022692"/>
    </source>
</evidence>
<feature type="domain" description="ABC3 transporter permease C-terminal" evidence="8">
    <location>
        <begin position="255"/>
        <end position="380"/>
    </location>
</feature>
<organism evidence="10 11">
    <name type="scientific">Geobacter soli</name>
    <dbReference type="NCBI Taxonomy" id="1510391"/>
    <lineage>
        <taxon>Bacteria</taxon>
        <taxon>Pseudomonadati</taxon>
        <taxon>Thermodesulfobacteriota</taxon>
        <taxon>Desulfuromonadia</taxon>
        <taxon>Geobacterales</taxon>
        <taxon>Geobacteraceae</taxon>
        <taxon>Geobacter</taxon>
    </lineage>
</organism>
<feature type="transmembrane region" description="Helical" evidence="7">
    <location>
        <begin position="255"/>
        <end position="275"/>
    </location>
</feature>
<evidence type="ECO:0000313" key="10">
    <source>
        <dbReference type="EMBL" id="KIE41345.1"/>
    </source>
</evidence>
<keyword evidence="2" id="KW-1003">Cell membrane</keyword>
<dbReference type="InterPro" id="IPR025857">
    <property type="entry name" value="MacB_PCD"/>
</dbReference>
<evidence type="ECO:0000256" key="5">
    <source>
        <dbReference type="ARBA" id="ARBA00023136"/>
    </source>
</evidence>
<feature type="transmembrane region" description="Helical" evidence="7">
    <location>
        <begin position="18"/>
        <end position="38"/>
    </location>
</feature>